<name>A0AA42DR06_9FIRM</name>
<dbReference type="InterPro" id="IPR001670">
    <property type="entry name" value="ADH_Fe/GldA"/>
</dbReference>
<dbReference type="EMBL" id="JAQIFT010000062">
    <property type="protein sequence ID" value="MDA3733446.1"/>
    <property type="molecule type" value="Genomic_DNA"/>
</dbReference>
<evidence type="ECO:0000259" key="3">
    <source>
        <dbReference type="Pfam" id="PF00465"/>
    </source>
</evidence>
<dbReference type="GO" id="GO:0046872">
    <property type="term" value="F:metal ion binding"/>
    <property type="evidence" value="ECO:0007669"/>
    <property type="project" value="InterPro"/>
</dbReference>
<comment type="caution">
    <text evidence="5">The sequence shown here is derived from an EMBL/GenBank/DDBJ whole genome shotgun (WGS) entry which is preliminary data.</text>
</comment>
<dbReference type="GO" id="GO:0004022">
    <property type="term" value="F:alcohol dehydrogenase (NAD+) activity"/>
    <property type="evidence" value="ECO:0007669"/>
    <property type="project" value="TreeGrafter"/>
</dbReference>
<dbReference type="SUPFAM" id="SSF56796">
    <property type="entry name" value="Dehydroquinate synthase-like"/>
    <property type="match status" value="1"/>
</dbReference>
<dbReference type="AlphaFoldDB" id="A0AA42DR06"/>
<accession>A0AA42DR06</accession>
<feature type="domain" description="Alcohol dehydrogenase iron-type/glycerol dehydrogenase GldA" evidence="3">
    <location>
        <begin position="8"/>
        <end position="173"/>
    </location>
</feature>
<keyword evidence="2" id="KW-0560">Oxidoreductase</keyword>
<evidence type="ECO:0000256" key="2">
    <source>
        <dbReference type="ARBA" id="ARBA00023002"/>
    </source>
</evidence>
<evidence type="ECO:0000259" key="4">
    <source>
        <dbReference type="Pfam" id="PF25137"/>
    </source>
</evidence>
<gene>
    <name evidence="5" type="ORF">PBV87_18360</name>
</gene>
<reference evidence="5" key="1">
    <citation type="journal article" date="2023" name="Int. J. Syst. Evol. Microbiol.">
        <title>&lt;i&gt;Holtiella tumoricola&lt;/i&gt; gen. nov. sp. nov., isolated from a human clinical sample.</title>
        <authorList>
            <person name="Allen-Vercoe E."/>
            <person name="Daigneault M.C."/>
            <person name="Vancuren S.J."/>
            <person name="Cochrane K."/>
            <person name="O'Neal L.L."/>
            <person name="Sankaranarayanan K."/>
            <person name="Lawson P.A."/>
        </authorList>
    </citation>
    <scope>NUCLEOTIDE SEQUENCE</scope>
    <source>
        <strain evidence="5">CC70A</strain>
    </source>
</reference>
<dbReference type="Gene3D" id="1.20.1090.10">
    <property type="entry name" value="Dehydroquinate synthase-like - alpha domain"/>
    <property type="match status" value="1"/>
</dbReference>
<dbReference type="Proteomes" id="UP001169242">
    <property type="component" value="Unassembled WGS sequence"/>
</dbReference>
<dbReference type="InterPro" id="IPR039697">
    <property type="entry name" value="Alcohol_dehydrogenase_Fe"/>
</dbReference>
<dbReference type="Gene3D" id="3.40.50.1970">
    <property type="match status" value="1"/>
</dbReference>
<keyword evidence="6" id="KW-1185">Reference proteome</keyword>
<dbReference type="PANTHER" id="PTHR11496">
    <property type="entry name" value="ALCOHOL DEHYDROGENASE"/>
    <property type="match status" value="1"/>
</dbReference>
<sequence length="365" mass="39913">MMSSFFMPTKVIIGENCIDANSHLLKGLGSKALIVTGKRSAKLNGSGKDVEDALRKENIPFVLFDQIEENPSLETVEKARNFGLKEGADFVIGIGGGSPIDAAKAIAVLLKNTDLTGDTLIGGKSLEASPVVAVPTTAGTGTEVTQYSILTDHKAQTKKNIGHTVFPRIAYLDAKYMLDMPKNITVHTAVDALSHLVESYLNVKSNEISEALVERGLEYWGNCVDNLLGGFFTYECRKDLMLASMLGGMAIAQTGTSLPHGMGYALTYHKGVPHGLANGVLYVHYLRCFKDQAKVQRLHKLIGVKNHDELEKILTALCLTDIKVTDEELQQYAQEMSANQAKLQNHPEEIGYEEIYHIYKASLNI</sequence>
<evidence type="ECO:0000313" key="6">
    <source>
        <dbReference type="Proteomes" id="UP001169242"/>
    </source>
</evidence>
<comment type="similarity">
    <text evidence="1">Belongs to the iron-containing alcohol dehydrogenase family.</text>
</comment>
<organism evidence="5 6">
    <name type="scientific">Holtiella tumoricola</name>
    <dbReference type="NCBI Taxonomy" id="3018743"/>
    <lineage>
        <taxon>Bacteria</taxon>
        <taxon>Bacillati</taxon>
        <taxon>Bacillota</taxon>
        <taxon>Clostridia</taxon>
        <taxon>Lachnospirales</taxon>
        <taxon>Cellulosilyticaceae</taxon>
        <taxon>Holtiella</taxon>
    </lineage>
</organism>
<evidence type="ECO:0000313" key="5">
    <source>
        <dbReference type="EMBL" id="MDA3733446.1"/>
    </source>
</evidence>
<dbReference type="Pfam" id="PF25137">
    <property type="entry name" value="ADH_Fe_C"/>
    <property type="match status" value="1"/>
</dbReference>
<protein>
    <submittedName>
        <fullName evidence="5">Iron-containing alcohol dehydrogenase family protein</fullName>
    </submittedName>
</protein>
<dbReference type="Pfam" id="PF00465">
    <property type="entry name" value="Fe-ADH"/>
    <property type="match status" value="1"/>
</dbReference>
<dbReference type="FunFam" id="3.40.50.1970:FF:000003">
    <property type="entry name" value="Alcohol dehydrogenase, iron-containing"/>
    <property type="match status" value="1"/>
</dbReference>
<dbReference type="RefSeq" id="WP_271013269.1">
    <property type="nucleotide sequence ID" value="NZ_JAQIFT010000062.1"/>
</dbReference>
<dbReference type="InterPro" id="IPR056798">
    <property type="entry name" value="ADH_Fe_C"/>
</dbReference>
<feature type="domain" description="Fe-containing alcohol dehydrogenase-like C-terminal" evidence="4">
    <location>
        <begin position="185"/>
        <end position="362"/>
    </location>
</feature>
<proteinExistence type="inferred from homology"/>
<dbReference type="CDD" id="cd08181">
    <property type="entry name" value="PPD-like"/>
    <property type="match status" value="1"/>
</dbReference>
<evidence type="ECO:0000256" key="1">
    <source>
        <dbReference type="ARBA" id="ARBA00007358"/>
    </source>
</evidence>
<dbReference type="PANTHER" id="PTHR11496:SF102">
    <property type="entry name" value="ALCOHOL DEHYDROGENASE 4"/>
    <property type="match status" value="1"/>
</dbReference>